<proteinExistence type="predicted"/>
<dbReference type="RefSeq" id="WP_114102774.1">
    <property type="nucleotide sequence ID" value="NZ_JARSBO010000005.1"/>
</dbReference>
<reference evidence="3 4" key="1">
    <citation type="submission" date="2023-03" db="EMBL/GenBank/DDBJ databases">
        <title>Strain FZY0004 represents a novel species in the genus Thalassospira isolated from seawater.</title>
        <authorList>
            <person name="Fu Z.-Y."/>
        </authorList>
    </citation>
    <scope>NUCLEOTIDE SEQUENCE [LARGE SCALE GENOMIC DNA]</scope>
    <source>
        <strain evidence="3 4">FZY0004</strain>
    </source>
</reference>
<evidence type="ECO:0000256" key="2">
    <source>
        <dbReference type="SAM" id="MobiDB-lite"/>
    </source>
</evidence>
<keyword evidence="4" id="KW-1185">Reference proteome</keyword>
<evidence type="ECO:0000313" key="3">
    <source>
        <dbReference type="EMBL" id="MDG4719713.1"/>
    </source>
</evidence>
<feature type="coiled-coil region" evidence="1">
    <location>
        <begin position="692"/>
        <end position="719"/>
    </location>
</feature>
<comment type="caution">
    <text evidence="3">The sequence shown here is derived from an EMBL/GenBank/DDBJ whole genome shotgun (WGS) entry which is preliminary data.</text>
</comment>
<dbReference type="EMBL" id="JARSBO010000005">
    <property type="protein sequence ID" value="MDG4719713.1"/>
    <property type="molecule type" value="Genomic_DNA"/>
</dbReference>
<evidence type="ECO:0008006" key="5">
    <source>
        <dbReference type="Google" id="ProtNLM"/>
    </source>
</evidence>
<name>A0ABT6GCA8_9PROT</name>
<keyword evidence="1" id="KW-0175">Coiled coil</keyword>
<protein>
    <recommendedName>
        <fullName evidence="5">Integrase</fullName>
    </recommendedName>
</protein>
<accession>A0ABT6GCA8</accession>
<evidence type="ECO:0000256" key="1">
    <source>
        <dbReference type="SAM" id="Coils"/>
    </source>
</evidence>
<feature type="region of interest" description="Disordered" evidence="2">
    <location>
        <begin position="752"/>
        <end position="779"/>
    </location>
</feature>
<sequence length="779" mass="89348">MGISECKTLIANAQQLARQRELKWDTPIDEEGNIFKEHRWNLNALIGTPPPPLIWLGTTRITANAEKSLREMCLQRDVPCPQRLFLDGHWLDFYKAIIINELLVKKNKLSHVNSNIAKIIRIIGVVNQAHQPWEITADDVRHSYNVALGVGSSGKIAANFEMVVRLVFDGMQIADTRPLAQYCLPYRDRQNAQNKVDERRIHERTFRQTEGVRTKLSERKSSKSLPDKRAFWELVEIIFTEPPKTFADFIRFRILQLCIITGLRIGEVVSLPADCLRWRSYATKDGQPAEKEHGISQSLTLKYFAEKTLTQHHKSSVILSENIQHVPPLYAEVVEDLVQSTLAATSVMRSNLEQQIKRNSLFPDIDQSALIPAYEAYARVTGNITVSSRPVNQELIALYRAHYQESALRDIYREQEDNIAARGIDVTPQIRSLHTRWREHVDVFDCHGVKVEGRVSWSNAYFKVYQIEAFLRKYRRDKMPDWIPGTLHNGSPIYPYQHLFLMPVRALGEGRNGGITDLLHYYAIGKSSASDIMLMLDGKRKDSIFARYRPSIAEDLAIKTHSFRHLQNTELMRLGVADTVISKRFRKDVRHSASYDHRSLFEELQHIEIEDELVNELSERSQILFKMIKEKQIAGPIVSEFYKLQDTVGFDDAITYLQTEADGFHVTPYGVCLNAFTVDTCPNHLECFNNCKHLARTKVKSEEDNLRKLKRRLSSWIDQIERQPIDVRPLGWENQLTHAQTRLDAVQRALDTKPGQKVSPNGDDLYDGGSLSNASILDG</sequence>
<feature type="compositionally biased region" description="Polar residues" evidence="2">
    <location>
        <begin position="770"/>
        <end position="779"/>
    </location>
</feature>
<evidence type="ECO:0000313" key="4">
    <source>
        <dbReference type="Proteomes" id="UP001529180"/>
    </source>
</evidence>
<dbReference type="Proteomes" id="UP001529180">
    <property type="component" value="Unassembled WGS sequence"/>
</dbReference>
<gene>
    <name evidence="3" type="ORF">P7680_11955</name>
</gene>
<organism evidence="3 4">
    <name type="scientific">Thalassospira aquimaris</name>
    <dbReference type="NCBI Taxonomy" id="3037796"/>
    <lineage>
        <taxon>Bacteria</taxon>
        <taxon>Pseudomonadati</taxon>
        <taxon>Pseudomonadota</taxon>
        <taxon>Alphaproteobacteria</taxon>
        <taxon>Rhodospirillales</taxon>
        <taxon>Thalassospiraceae</taxon>
        <taxon>Thalassospira</taxon>
    </lineage>
</organism>